<keyword evidence="15" id="KW-1185">Reference proteome</keyword>
<dbReference type="FunFam" id="1.20.1560.10:FF:000080">
    <property type="entry name" value="ABC transporter C family member 1"/>
    <property type="match status" value="1"/>
</dbReference>
<keyword evidence="8 11" id="KW-1133">Transmembrane helix</keyword>
<feature type="domain" description="ABC transporter" evidence="12">
    <location>
        <begin position="432"/>
        <end position="666"/>
    </location>
</feature>
<comment type="subcellular location">
    <subcellularLocation>
        <location evidence="1">Membrane</location>
        <topology evidence="1">Multi-pass membrane protein</topology>
    </subcellularLocation>
</comment>
<reference evidence="14" key="1">
    <citation type="submission" date="2020-01" db="EMBL/GenBank/DDBJ databases">
        <title>Development of genomics and gene disruption for Polysphondylium violaceum indicates a role for the polyketide synthase stlB in stalk morphogenesis.</title>
        <authorList>
            <person name="Narita B."/>
            <person name="Kawabe Y."/>
            <person name="Kin K."/>
            <person name="Saito T."/>
            <person name="Gibbs R."/>
            <person name="Kuspa A."/>
            <person name="Muzny D."/>
            <person name="Queller D."/>
            <person name="Richards S."/>
            <person name="Strassman J."/>
            <person name="Sucgang R."/>
            <person name="Worley K."/>
            <person name="Schaap P."/>
        </authorList>
    </citation>
    <scope>NUCLEOTIDE SEQUENCE</scope>
    <source>
        <strain evidence="14">QSvi11</strain>
    </source>
</reference>
<dbReference type="FunFam" id="3.40.50.300:FF:002822">
    <property type="entry name" value="ABC transporter C family member 7"/>
    <property type="match status" value="1"/>
</dbReference>
<protein>
    <recommendedName>
        <fullName evidence="16">ABC transporter C family protein</fullName>
    </recommendedName>
</protein>
<evidence type="ECO:0008006" key="16">
    <source>
        <dbReference type="Google" id="ProtNLM"/>
    </source>
</evidence>
<dbReference type="PROSITE" id="PS50929">
    <property type="entry name" value="ABC_TM1F"/>
    <property type="match status" value="2"/>
</dbReference>
<dbReference type="Proteomes" id="UP000695562">
    <property type="component" value="Unassembled WGS sequence"/>
</dbReference>
<dbReference type="GO" id="GO:0031154">
    <property type="term" value="P:culmination involved in sorocarp development"/>
    <property type="evidence" value="ECO:0007669"/>
    <property type="project" value="UniProtKB-ARBA"/>
</dbReference>
<keyword evidence="3" id="KW-0813">Transport</keyword>
<dbReference type="FunFam" id="1.20.1560.10:FF:000010">
    <property type="entry name" value="Multidrug resistance-associated ABC transporter"/>
    <property type="match status" value="1"/>
</dbReference>
<dbReference type="CDD" id="cd18579">
    <property type="entry name" value="ABC_6TM_ABCC_D1"/>
    <property type="match status" value="1"/>
</dbReference>
<dbReference type="SMART" id="SM00382">
    <property type="entry name" value="AAA"/>
    <property type="match status" value="1"/>
</dbReference>
<gene>
    <name evidence="14" type="ORF">CYY_009396</name>
</gene>
<dbReference type="GO" id="GO:0140359">
    <property type="term" value="F:ABC-type transporter activity"/>
    <property type="evidence" value="ECO:0007669"/>
    <property type="project" value="InterPro"/>
</dbReference>
<evidence type="ECO:0000256" key="10">
    <source>
        <dbReference type="SAM" id="MobiDB-lite"/>
    </source>
</evidence>
<evidence type="ECO:0000256" key="3">
    <source>
        <dbReference type="ARBA" id="ARBA00022448"/>
    </source>
</evidence>
<feature type="non-terminal residue" evidence="14">
    <location>
        <position position="1"/>
    </location>
</feature>
<feature type="region of interest" description="Disordered" evidence="10">
    <location>
        <begin position="674"/>
        <end position="698"/>
    </location>
</feature>
<evidence type="ECO:0000259" key="12">
    <source>
        <dbReference type="PROSITE" id="PS50893"/>
    </source>
</evidence>
<dbReference type="InterPro" id="IPR027417">
    <property type="entry name" value="P-loop_NTPase"/>
</dbReference>
<feature type="transmembrane region" description="Helical" evidence="11">
    <location>
        <begin position="863"/>
        <end position="880"/>
    </location>
</feature>
<feature type="domain" description="ABC transmembrane type-1" evidence="13">
    <location>
        <begin position="747"/>
        <end position="1023"/>
    </location>
</feature>
<evidence type="ECO:0000256" key="7">
    <source>
        <dbReference type="ARBA" id="ARBA00022840"/>
    </source>
</evidence>
<dbReference type="Gene3D" id="1.20.1560.10">
    <property type="entry name" value="ABC transporter type 1, transmembrane domain"/>
    <property type="match status" value="2"/>
</dbReference>
<dbReference type="InterPro" id="IPR011527">
    <property type="entry name" value="ABC1_TM_dom"/>
</dbReference>
<evidence type="ECO:0000256" key="6">
    <source>
        <dbReference type="ARBA" id="ARBA00022741"/>
    </source>
</evidence>
<evidence type="ECO:0000259" key="13">
    <source>
        <dbReference type="PROSITE" id="PS50929"/>
    </source>
</evidence>
<dbReference type="InterPro" id="IPR017871">
    <property type="entry name" value="ABC_transporter-like_CS"/>
</dbReference>
<dbReference type="InterPro" id="IPR003593">
    <property type="entry name" value="AAA+_ATPase"/>
</dbReference>
<dbReference type="InterPro" id="IPR050173">
    <property type="entry name" value="ABC_transporter_C-like"/>
</dbReference>
<evidence type="ECO:0000256" key="2">
    <source>
        <dbReference type="ARBA" id="ARBA00009726"/>
    </source>
</evidence>
<evidence type="ECO:0000256" key="8">
    <source>
        <dbReference type="ARBA" id="ARBA00022989"/>
    </source>
</evidence>
<dbReference type="InterPro" id="IPR044746">
    <property type="entry name" value="ABCC_6TM_D1"/>
</dbReference>
<name>A0A8J4UW64_9MYCE</name>
<dbReference type="EMBL" id="AJWJ01000698">
    <property type="protein sequence ID" value="KAF2069283.1"/>
    <property type="molecule type" value="Genomic_DNA"/>
</dbReference>
<dbReference type="GO" id="GO:0005524">
    <property type="term" value="F:ATP binding"/>
    <property type="evidence" value="ECO:0007669"/>
    <property type="project" value="UniProtKB-KW"/>
</dbReference>
<feature type="transmembrane region" description="Helical" evidence="11">
    <location>
        <begin position="302"/>
        <end position="321"/>
    </location>
</feature>
<evidence type="ECO:0000256" key="5">
    <source>
        <dbReference type="ARBA" id="ARBA00022737"/>
    </source>
</evidence>
<dbReference type="GO" id="GO:0016887">
    <property type="term" value="F:ATP hydrolysis activity"/>
    <property type="evidence" value="ECO:0007669"/>
    <property type="project" value="InterPro"/>
</dbReference>
<dbReference type="PANTHER" id="PTHR24223">
    <property type="entry name" value="ATP-BINDING CASSETTE SUB-FAMILY C"/>
    <property type="match status" value="1"/>
</dbReference>
<feature type="transmembrane region" description="Helical" evidence="11">
    <location>
        <begin position="178"/>
        <end position="208"/>
    </location>
</feature>
<dbReference type="CDD" id="cd03250">
    <property type="entry name" value="ABCC_MRP_domain1"/>
    <property type="match status" value="1"/>
</dbReference>
<proteinExistence type="inferred from homology"/>
<accession>A0A8J4UW64</accession>
<dbReference type="GO" id="GO:0016020">
    <property type="term" value="C:membrane"/>
    <property type="evidence" value="ECO:0007669"/>
    <property type="project" value="UniProtKB-SubCell"/>
</dbReference>
<organism evidence="14 15">
    <name type="scientific">Polysphondylium violaceum</name>
    <dbReference type="NCBI Taxonomy" id="133409"/>
    <lineage>
        <taxon>Eukaryota</taxon>
        <taxon>Amoebozoa</taxon>
        <taxon>Evosea</taxon>
        <taxon>Eumycetozoa</taxon>
        <taxon>Dictyostelia</taxon>
        <taxon>Dictyosteliales</taxon>
        <taxon>Dictyosteliaceae</taxon>
        <taxon>Polysphondylium</taxon>
    </lineage>
</organism>
<sequence>MLWKGYFRGPLELSDISDLPSKLKVENSSRYLNSVQFNSKYSLVKHTYTHYCSRHLIVPTIKFISVVFSIITPLVLKYFIYYIQQENKSMAEGWGLCFALFLCCFIMNISQQYGYWYGMKVSLEIRGALISFCFKKMLLLSNTAKRKYNAGRILNLISIDVGAFQDFYWNIFVDILLFPFQILCLLVILCIIVGPAGLFGFVVMGLSIPLTTFLSRKMSNFLSISLRYGDERVQLTSELINGIRFLKQYAWEKVFLDKINQQRDLQMNYLYKRILCWIVNQAIIQSTSAFVLLTTFLVYSLLGHQLTASVAFTSLTIFVNLRRPMEMLPQNIQKFLQLLISSERLEEFFQSTELQTASFNIFDSPISPILKSAKPNTKDCDGQVEIVNGYFDWNDGAGGDNNTDNGTEIENSSIVVEYLPKIDLGEPADQNIELEPIVYDNSNSTTSSGLSTPPLKSTYGTFRNVNFAAPKGKLTIICGQVGSGKTSLVSALIGEIYKVNGTVTRPKTISYTTQQAFLVSASLRENILFGKPYDKERYAKVIYACSLNTDLLQLPGKDLTEIGERGVNLSGGQKQRISLARALYSDSECFILDEPLSAVDPEVGKHLFDHCIQGMMQGKTRILVTHQLQFIPSADHIVVIQDGNLIQGTYSELQQLGIDFESIMKTKKLNVEQQEEEKKLSKSSSKIPMKKVDDINPNDSIISDENDQSIIEKSKLLVKEDRNKGSIGVQTYKDYISAGGSLSFFIAIVLGLYFISQVIFQGSDYWLSVWTQRRVEPDPGDKFYLLIYFAFIMGFMCLLGIRYFLLSRYTYFASCNLHKQLLNNVTFASCQFFDQNPSGRIMNRFSKDIADIDTIVLEGFSDVMYCGSSVIVSIGMMIFLNPLICIPFIFLSIIYFFIQKVYVASSRELKRMESIARSPIYSHISENFSGLATIRAFDQNVRFIADMNTKINLNLRLFFYAFAVHRWVGTRLELISAITVLFSSLFSIYNTSMSPGTSGLAVTTALSITGLLNWSVRQYTELEVRMNSVERLKKYIDTPREGKRFTLEEDDNDTPLLDYRWPQHGGIEFKNVEIRYRKTADPTLKDISFTIKPNEKIGIVGRTGAGKSTIGVSLFRMVEASKGVISIDGVDISKIGLHDLRSR</sequence>
<dbReference type="InterPro" id="IPR036640">
    <property type="entry name" value="ABC1_TM_sf"/>
</dbReference>
<dbReference type="PROSITE" id="PS50893">
    <property type="entry name" value="ABC_TRANSPORTER_2"/>
    <property type="match status" value="1"/>
</dbReference>
<dbReference type="PROSITE" id="PS00211">
    <property type="entry name" value="ABC_TRANSPORTER_1"/>
    <property type="match status" value="1"/>
</dbReference>
<feature type="domain" description="ABC transmembrane type-1" evidence="13">
    <location>
        <begin position="63"/>
        <end position="337"/>
    </location>
</feature>
<keyword evidence="6" id="KW-0547">Nucleotide-binding</keyword>
<evidence type="ECO:0000256" key="4">
    <source>
        <dbReference type="ARBA" id="ARBA00022692"/>
    </source>
</evidence>
<comment type="similarity">
    <text evidence="2">Belongs to the ABC transporter superfamily. ABCC family. Conjugate transporter (TC 3.A.1.208) subfamily.</text>
</comment>
<feature type="transmembrane region" description="Helical" evidence="11">
    <location>
        <begin position="742"/>
        <end position="763"/>
    </location>
</feature>
<feature type="transmembrane region" description="Helical" evidence="11">
    <location>
        <begin position="783"/>
        <end position="805"/>
    </location>
</feature>
<keyword evidence="7" id="KW-0067">ATP-binding</keyword>
<evidence type="ECO:0000313" key="15">
    <source>
        <dbReference type="Proteomes" id="UP000695562"/>
    </source>
</evidence>
<evidence type="ECO:0000256" key="11">
    <source>
        <dbReference type="SAM" id="Phobius"/>
    </source>
</evidence>
<feature type="transmembrane region" description="Helical" evidence="11">
    <location>
        <begin position="93"/>
        <end position="109"/>
    </location>
</feature>
<dbReference type="SUPFAM" id="SSF52540">
    <property type="entry name" value="P-loop containing nucleoside triphosphate hydrolases"/>
    <property type="match status" value="2"/>
</dbReference>
<dbReference type="SUPFAM" id="SSF90123">
    <property type="entry name" value="ABC transporter transmembrane region"/>
    <property type="match status" value="2"/>
</dbReference>
<dbReference type="AlphaFoldDB" id="A0A8J4UW64"/>
<comment type="caution">
    <text evidence="14">The sequence shown here is derived from an EMBL/GenBank/DDBJ whole genome shotgun (WGS) entry which is preliminary data.</text>
</comment>
<evidence type="ECO:0000313" key="14">
    <source>
        <dbReference type="EMBL" id="KAF2069283.1"/>
    </source>
</evidence>
<dbReference type="InterPro" id="IPR003439">
    <property type="entry name" value="ABC_transporter-like_ATP-bd"/>
</dbReference>
<feature type="transmembrane region" description="Helical" evidence="11">
    <location>
        <begin position="274"/>
        <end position="296"/>
    </location>
</feature>
<dbReference type="Pfam" id="PF00005">
    <property type="entry name" value="ABC_tran"/>
    <property type="match status" value="2"/>
</dbReference>
<dbReference type="Pfam" id="PF00664">
    <property type="entry name" value="ABC_membrane"/>
    <property type="match status" value="2"/>
</dbReference>
<dbReference type="CDD" id="cd18580">
    <property type="entry name" value="ABC_6TM_ABCC_D2"/>
    <property type="match status" value="1"/>
</dbReference>
<keyword evidence="4 11" id="KW-0812">Transmembrane</keyword>
<dbReference type="OrthoDB" id="29192at2759"/>
<keyword evidence="9 11" id="KW-0472">Membrane</keyword>
<dbReference type="InterPro" id="IPR044726">
    <property type="entry name" value="ABCC_6TM_D2"/>
</dbReference>
<dbReference type="PANTHER" id="PTHR24223:SF172">
    <property type="entry name" value="ABC TRANSPORTER C FAMILY MEMBER 1-RELATED"/>
    <property type="match status" value="1"/>
</dbReference>
<evidence type="ECO:0000256" key="9">
    <source>
        <dbReference type="ARBA" id="ARBA00023136"/>
    </source>
</evidence>
<dbReference type="Gene3D" id="3.40.50.300">
    <property type="entry name" value="P-loop containing nucleotide triphosphate hydrolases"/>
    <property type="match status" value="2"/>
</dbReference>
<keyword evidence="5" id="KW-0677">Repeat</keyword>
<feature type="transmembrane region" description="Helical" evidence="11">
    <location>
        <begin position="63"/>
        <end position="81"/>
    </location>
</feature>
<evidence type="ECO:0000256" key="1">
    <source>
        <dbReference type="ARBA" id="ARBA00004141"/>
    </source>
</evidence>